<dbReference type="InterPro" id="IPR001841">
    <property type="entry name" value="Znf_RING"/>
</dbReference>
<dbReference type="Gene3D" id="3.30.40.10">
    <property type="entry name" value="Zinc/RING finger domain, C3HC4 (zinc finger)"/>
    <property type="match status" value="1"/>
</dbReference>
<dbReference type="EC" id="2.3.2.27" evidence="2"/>
<comment type="catalytic activity">
    <reaction evidence="1">
        <text>S-ubiquitinyl-[E2 ubiquitin-conjugating enzyme]-L-cysteine + [acceptor protein]-L-lysine = [E2 ubiquitin-conjugating enzyme]-L-cysteine + N(6)-ubiquitinyl-[acceptor protein]-L-lysine.</text>
        <dbReference type="EC" id="2.3.2.27"/>
    </reaction>
</comment>
<feature type="transmembrane region" description="Helical" evidence="9">
    <location>
        <begin position="587"/>
        <end position="609"/>
    </location>
</feature>
<dbReference type="SUPFAM" id="SSF57850">
    <property type="entry name" value="RING/U-box"/>
    <property type="match status" value="1"/>
</dbReference>
<keyword evidence="12" id="KW-1185">Reference proteome</keyword>
<dbReference type="InterPro" id="IPR053238">
    <property type="entry name" value="RING-H2_zinc_finger"/>
</dbReference>
<evidence type="ECO:0000256" key="8">
    <source>
        <dbReference type="SAM" id="MobiDB-lite"/>
    </source>
</evidence>
<evidence type="ECO:0000256" key="3">
    <source>
        <dbReference type="ARBA" id="ARBA00022723"/>
    </source>
</evidence>
<dbReference type="PANTHER" id="PTHR14155">
    <property type="entry name" value="RING FINGER DOMAIN-CONTAINING"/>
    <property type="match status" value="1"/>
</dbReference>
<keyword evidence="9" id="KW-0812">Transmembrane</keyword>
<dbReference type="OrthoDB" id="8062037at2759"/>
<keyword evidence="4 7" id="KW-0863">Zinc-finger</keyword>
<keyword evidence="5" id="KW-0862">Zinc</keyword>
<feature type="transmembrane region" description="Helical" evidence="9">
    <location>
        <begin position="357"/>
        <end position="374"/>
    </location>
</feature>
<evidence type="ECO:0000256" key="9">
    <source>
        <dbReference type="SAM" id="Phobius"/>
    </source>
</evidence>
<feature type="region of interest" description="Disordered" evidence="8">
    <location>
        <begin position="481"/>
        <end position="519"/>
    </location>
</feature>
<keyword evidence="9" id="KW-1133">Transmembrane helix</keyword>
<dbReference type="FunFam" id="3.30.40.10:FF:000672">
    <property type="entry name" value="E3 ubiquitin-protein ligase ATL41"/>
    <property type="match status" value="1"/>
</dbReference>
<comment type="caution">
    <text evidence="11">The sequence shown here is derived from an EMBL/GenBank/DDBJ whole genome shotgun (WGS) entry which is preliminary data.</text>
</comment>
<feature type="region of interest" description="Disordered" evidence="8">
    <location>
        <begin position="201"/>
        <end position="221"/>
    </location>
</feature>
<protein>
    <recommendedName>
        <fullName evidence="2">RING-type E3 ubiquitin transferase</fullName>
        <ecNumber evidence="2">2.3.2.27</ecNumber>
    </recommendedName>
</protein>
<organism evidence="11 12">
    <name type="scientific">Digitaria exilis</name>
    <dbReference type="NCBI Taxonomy" id="1010633"/>
    <lineage>
        <taxon>Eukaryota</taxon>
        <taxon>Viridiplantae</taxon>
        <taxon>Streptophyta</taxon>
        <taxon>Embryophyta</taxon>
        <taxon>Tracheophyta</taxon>
        <taxon>Spermatophyta</taxon>
        <taxon>Magnoliopsida</taxon>
        <taxon>Liliopsida</taxon>
        <taxon>Poales</taxon>
        <taxon>Poaceae</taxon>
        <taxon>PACMAD clade</taxon>
        <taxon>Panicoideae</taxon>
        <taxon>Panicodae</taxon>
        <taxon>Paniceae</taxon>
        <taxon>Anthephorinae</taxon>
        <taxon>Digitaria</taxon>
    </lineage>
</organism>
<comment type="similarity">
    <text evidence="6">Belongs to the RING-type zinc finger family. ATL subfamily.</text>
</comment>
<evidence type="ECO:0000256" key="7">
    <source>
        <dbReference type="PROSITE-ProRule" id="PRU00175"/>
    </source>
</evidence>
<dbReference type="PROSITE" id="PS50089">
    <property type="entry name" value="ZF_RING_2"/>
    <property type="match status" value="1"/>
</dbReference>
<evidence type="ECO:0000256" key="6">
    <source>
        <dbReference type="ARBA" id="ARBA00024209"/>
    </source>
</evidence>
<evidence type="ECO:0000256" key="1">
    <source>
        <dbReference type="ARBA" id="ARBA00000900"/>
    </source>
</evidence>
<dbReference type="CDD" id="cd16461">
    <property type="entry name" value="RING-H2_EL5-like"/>
    <property type="match status" value="1"/>
</dbReference>
<dbReference type="SMART" id="SM00184">
    <property type="entry name" value="RING"/>
    <property type="match status" value="1"/>
</dbReference>
<reference evidence="11" key="1">
    <citation type="submission" date="2020-07" db="EMBL/GenBank/DDBJ databases">
        <title>Genome sequence and genetic diversity analysis of an under-domesticated orphan crop, white fonio (Digitaria exilis).</title>
        <authorList>
            <person name="Bennetzen J.L."/>
            <person name="Chen S."/>
            <person name="Ma X."/>
            <person name="Wang X."/>
            <person name="Yssel A.E.J."/>
            <person name="Chaluvadi S.R."/>
            <person name="Johnson M."/>
            <person name="Gangashetty P."/>
            <person name="Hamidou F."/>
            <person name="Sanogo M.D."/>
            <person name="Zwaenepoel A."/>
            <person name="Wallace J."/>
            <person name="Van De Peer Y."/>
            <person name="Van Deynze A."/>
        </authorList>
    </citation>
    <scope>NUCLEOTIDE SEQUENCE</scope>
    <source>
        <tissue evidence="11">Leaves</tissue>
    </source>
</reference>
<evidence type="ECO:0000313" key="12">
    <source>
        <dbReference type="Proteomes" id="UP000636709"/>
    </source>
</evidence>
<evidence type="ECO:0000256" key="4">
    <source>
        <dbReference type="ARBA" id="ARBA00022771"/>
    </source>
</evidence>
<feature type="compositionally biased region" description="Basic and acidic residues" evidence="8">
    <location>
        <begin position="207"/>
        <end position="221"/>
    </location>
</feature>
<dbReference type="EMBL" id="JACEFO010003289">
    <property type="protein sequence ID" value="KAF8642594.1"/>
    <property type="molecule type" value="Genomic_DNA"/>
</dbReference>
<dbReference type="GO" id="GO:0061630">
    <property type="term" value="F:ubiquitin protein ligase activity"/>
    <property type="evidence" value="ECO:0007669"/>
    <property type="project" value="UniProtKB-EC"/>
</dbReference>
<keyword evidence="9" id="KW-0472">Membrane</keyword>
<dbReference type="AlphaFoldDB" id="A0A834ZZ01"/>
<name>A0A834ZZ01_9POAL</name>
<feature type="transmembrane region" description="Helical" evidence="9">
    <location>
        <begin position="381"/>
        <end position="399"/>
    </location>
</feature>
<evidence type="ECO:0000313" key="11">
    <source>
        <dbReference type="EMBL" id="KAF8642594.1"/>
    </source>
</evidence>
<evidence type="ECO:0000256" key="2">
    <source>
        <dbReference type="ARBA" id="ARBA00012483"/>
    </source>
</evidence>
<evidence type="ECO:0000259" key="10">
    <source>
        <dbReference type="PROSITE" id="PS50089"/>
    </source>
</evidence>
<keyword evidence="3" id="KW-0479">Metal-binding</keyword>
<dbReference type="Proteomes" id="UP000636709">
    <property type="component" value="Unassembled WGS sequence"/>
</dbReference>
<dbReference type="PANTHER" id="PTHR14155:SF529">
    <property type="entry name" value="OS06G0534900 PROTEIN"/>
    <property type="match status" value="1"/>
</dbReference>
<proteinExistence type="inferred from homology"/>
<dbReference type="InterPro" id="IPR013083">
    <property type="entry name" value="Znf_RING/FYVE/PHD"/>
</dbReference>
<accession>A0A834ZZ01</accession>
<dbReference type="GO" id="GO:0008270">
    <property type="term" value="F:zinc ion binding"/>
    <property type="evidence" value="ECO:0007669"/>
    <property type="project" value="UniProtKB-KW"/>
</dbReference>
<sequence length="768" mass="79378">MVSCLEEEPSRVDAVTLLPELLVRPPPRLPAATLRRPPPLLIAAACSLEQLRPPPAAQELLLNACCSFGLLVHGGGVHAYASSWAIKLLGGGRGGHGKVAVLIVLGFQRSGCHGGKSGRRLNEELAQWSHGVGTAHVVEEHVVAGLLALGQPNTSGGSATHPGPSCSVGAAGGNGEGAHARTRLAQATRWISPAMRARGGAASLTGVKDRPPCDSYGRHPDALFSTSRRRRRTQFRPSMRQIPQTEHYKLPRKQSFMAAGAGTFSTWGASTCGCTRTGPVRLVAPKAAAAEEVEERAPESSPEDDQLPPFTAVPVPKAIERYPFPPASVPCVPVPAATSWAAAGGDDDVDVECRACYGIVVACVSLLLFCVLAATAGVVKACAVTGLAVAFFGLIGWLVPPGVSTRGAPDITGARRADVPPAFVYECSGEDDGGGKAGGSALCAVCLEDVRRGEAARRLPAASTCGCARTRRARSAVKSATAAAASESSRDVLPPLANTWGPKSQTVQRSPPGIGSRTRPHAADRLFLAATTPRHGNTSCRDDNRTHLDLDLSHLYISHLPMMNPLHRPRPSPGPRPRSDDGSLACYAVVVTAASLLLFTILAATVSLVKAGALAGAAAVVFGATGCLSRVCTNVEAAPVLLTTAMSAARARGACGLVDAAIDALPAFAYARPGHGNGADGGSSSSSKARRSALCSVCLEDVEAGEVVRRLPACGHLFHVECIDMWLHSHATCPLCRSGVSPPGRVGVTKLMTAEGGPPDGDDALPPV</sequence>
<gene>
    <name evidence="11" type="ORF">HU200_067273</name>
</gene>
<feature type="domain" description="RING-type" evidence="10">
    <location>
        <begin position="695"/>
        <end position="737"/>
    </location>
</feature>
<dbReference type="Pfam" id="PF13639">
    <property type="entry name" value="zf-RING_2"/>
    <property type="match status" value="1"/>
</dbReference>
<evidence type="ECO:0000256" key="5">
    <source>
        <dbReference type="ARBA" id="ARBA00022833"/>
    </source>
</evidence>